<dbReference type="HOGENOM" id="CLU_687474_0_0_1"/>
<evidence type="ECO:0008006" key="11">
    <source>
        <dbReference type="Google" id="ProtNLM"/>
    </source>
</evidence>
<dbReference type="GO" id="GO:0006508">
    <property type="term" value="P:proteolysis"/>
    <property type="evidence" value="ECO:0007669"/>
    <property type="project" value="InterPro"/>
</dbReference>
<dbReference type="AlphaFoldDB" id="N6UDV0"/>
<reference evidence="8" key="2">
    <citation type="submission" date="2024-08" db="UniProtKB">
        <authorList>
            <consortium name="EnsemblMetazoa"/>
        </authorList>
    </citation>
    <scope>IDENTIFICATION</scope>
</reference>
<name>N6UDV0_DENPD</name>
<organism evidence="6">
    <name type="scientific">Dendroctonus ponderosae</name>
    <name type="common">Mountain pine beetle</name>
    <dbReference type="NCBI Taxonomy" id="77166"/>
    <lineage>
        <taxon>Eukaryota</taxon>
        <taxon>Metazoa</taxon>
        <taxon>Ecdysozoa</taxon>
        <taxon>Arthropoda</taxon>
        <taxon>Hexapoda</taxon>
        <taxon>Insecta</taxon>
        <taxon>Pterygota</taxon>
        <taxon>Neoptera</taxon>
        <taxon>Endopterygota</taxon>
        <taxon>Coleoptera</taxon>
        <taxon>Polyphaga</taxon>
        <taxon>Cucujiformia</taxon>
        <taxon>Curculionidae</taxon>
        <taxon>Scolytinae</taxon>
        <taxon>Dendroctonus</taxon>
    </lineage>
</organism>
<dbReference type="SUPFAM" id="SSF52129">
    <property type="entry name" value="Caspase-like"/>
    <property type="match status" value="1"/>
</dbReference>
<feature type="region of interest" description="Disordered" evidence="3">
    <location>
        <begin position="59"/>
        <end position="119"/>
    </location>
</feature>
<dbReference type="PROSITE" id="PS50207">
    <property type="entry name" value="CASPASE_P10"/>
    <property type="match status" value="1"/>
</dbReference>
<dbReference type="EMBL" id="KB740967">
    <property type="protein sequence ID" value="ENN76837.1"/>
    <property type="molecule type" value="Genomic_DNA"/>
</dbReference>
<dbReference type="EMBL" id="KB632399">
    <property type="protein sequence ID" value="ERL94674.1"/>
    <property type="molecule type" value="Genomic_DNA"/>
</dbReference>
<dbReference type="OrthoDB" id="6097640at2759"/>
<keyword evidence="9" id="KW-1185">Reference proteome</keyword>
<dbReference type="InterPro" id="IPR001309">
    <property type="entry name" value="Pept_C14_p20"/>
</dbReference>
<protein>
    <recommendedName>
        <fullName evidence="11">Caspase family p20 domain-containing protein</fullName>
    </recommendedName>
</protein>
<feature type="compositionally biased region" description="Basic and acidic residues" evidence="3">
    <location>
        <begin position="1"/>
        <end position="14"/>
    </location>
</feature>
<feature type="domain" description="Caspase family p20" evidence="5">
    <location>
        <begin position="164"/>
        <end position="303"/>
    </location>
</feature>
<dbReference type="PANTHER" id="PTHR22576:SF41">
    <property type="entry name" value="CASPASE 14, APOPTOSIS-RELATED CYSTEINE PEPTIDASE"/>
    <property type="match status" value="1"/>
</dbReference>
<comment type="similarity">
    <text evidence="1 2">Belongs to the peptidase C14A family.</text>
</comment>
<evidence type="ECO:0000256" key="3">
    <source>
        <dbReference type="SAM" id="MobiDB-lite"/>
    </source>
</evidence>
<evidence type="ECO:0000259" key="4">
    <source>
        <dbReference type="PROSITE" id="PS50207"/>
    </source>
</evidence>
<evidence type="ECO:0000259" key="5">
    <source>
        <dbReference type="PROSITE" id="PS50208"/>
    </source>
</evidence>
<evidence type="ECO:0000256" key="2">
    <source>
        <dbReference type="RuleBase" id="RU003971"/>
    </source>
</evidence>
<feature type="compositionally biased region" description="Polar residues" evidence="3">
    <location>
        <begin position="89"/>
        <end position="101"/>
    </location>
</feature>
<evidence type="ECO:0000313" key="9">
    <source>
        <dbReference type="Proteomes" id="UP000019118"/>
    </source>
</evidence>
<dbReference type="EnsemblMetazoa" id="XM_019905015.1">
    <property type="protein sequence ID" value="XP_019760574.1"/>
    <property type="gene ID" value="LOC109537993"/>
</dbReference>
<dbReference type="GO" id="GO:0004197">
    <property type="term" value="F:cysteine-type endopeptidase activity"/>
    <property type="evidence" value="ECO:0007669"/>
    <property type="project" value="InterPro"/>
</dbReference>
<proteinExistence type="inferred from homology"/>
<evidence type="ECO:0000256" key="1">
    <source>
        <dbReference type="ARBA" id="ARBA00010134"/>
    </source>
</evidence>
<reference evidence="9 10" key="1">
    <citation type="journal article" date="2013" name="Genome Biol.">
        <title>Draft genome of the mountain pine beetle, Dendroctonus ponderosae Hopkins, a major forest pest.</title>
        <authorList>
            <person name="Keeling C.I."/>
            <person name="Yuen M.M."/>
            <person name="Liao N.Y."/>
            <person name="Docking T.R."/>
            <person name="Chan S.K."/>
            <person name="Taylor G.A."/>
            <person name="Palmquist D.L."/>
            <person name="Jackman S.D."/>
            <person name="Nguyen A."/>
            <person name="Li M."/>
            <person name="Henderson H."/>
            <person name="Janes J.K."/>
            <person name="Zhao Y."/>
            <person name="Pandoh P."/>
            <person name="Moore R."/>
            <person name="Sperling F.A."/>
            <person name="Huber D.P."/>
            <person name="Birol I."/>
            <person name="Jones S.J."/>
            <person name="Bohlmann J."/>
        </authorList>
    </citation>
    <scope>NUCLEOTIDE SEQUENCE</scope>
</reference>
<dbReference type="Proteomes" id="UP000019118">
    <property type="component" value="Unassembled WGS sequence"/>
</dbReference>
<dbReference type="SMART" id="SM00115">
    <property type="entry name" value="CASc"/>
    <property type="match status" value="1"/>
</dbReference>
<sequence>MFGRKKDKENKKNTGDSPANGATSTTTTTTIQHHTNGYSISRQVSSQSHFHSARVSLAISNTSSRPPGRSIFDFPSTGNDHHTDALPFATQTTPSVLTSYGANRPTVYRSPLNTYQSRPFRSTEPMLRNVPVSQEPIRTTNSIQAASVASNHSILPTYVHTTVNLGKALLINNILFKDRNKERQGAKKDSQDLDKVLKKLGFEVEHKDNLSGKDMLKRVKQFSQSNFNRHSISLVVIMSHGNNLMQSGNEVKAVPGGFTQISGVDNTQVATDTIVNQFTLENCHSSLKGKPKIFIFQCCRGDKSLLVCHDAAPIKAQTKLYADVLIAFSTLPGYTSSRNPETGTWYIQSLCDVIERHQREFHIEEMLKLVDDQLNNKHPLYAQTSTYESRGFKRCFLYKNS</sequence>
<dbReference type="InterPro" id="IPR011600">
    <property type="entry name" value="Pept_C14_caspase"/>
</dbReference>
<dbReference type="InterPro" id="IPR015917">
    <property type="entry name" value="Pept_C14A"/>
</dbReference>
<dbReference type="EnsemblMetazoa" id="XM_019905014.1">
    <property type="protein sequence ID" value="XP_019760573.1"/>
    <property type="gene ID" value="LOC109537993"/>
</dbReference>
<dbReference type="InterPro" id="IPR052039">
    <property type="entry name" value="Caspase-related_regulators"/>
</dbReference>
<feature type="region of interest" description="Disordered" evidence="3">
    <location>
        <begin position="1"/>
        <end position="32"/>
    </location>
</feature>
<dbReference type="Pfam" id="PF00656">
    <property type="entry name" value="Peptidase_C14"/>
    <property type="match status" value="1"/>
</dbReference>
<feature type="non-terminal residue" evidence="6">
    <location>
        <position position="1"/>
    </location>
</feature>
<dbReference type="PRINTS" id="PR00376">
    <property type="entry name" value="IL1BCENZYME"/>
</dbReference>
<evidence type="ECO:0000313" key="6">
    <source>
        <dbReference type="EMBL" id="ENN76837.1"/>
    </source>
</evidence>
<dbReference type="Proteomes" id="UP000030742">
    <property type="component" value="Unassembled WGS sequence"/>
</dbReference>
<evidence type="ECO:0000313" key="7">
    <source>
        <dbReference type="EMBL" id="ERL94674.1"/>
    </source>
</evidence>
<gene>
    <name evidence="8" type="primary">109537993</name>
    <name evidence="7" type="ORF">D910_11949</name>
    <name evidence="6" type="ORF">YQE_06678</name>
</gene>
<dbReference type="EnsemblMetazoa" id="XM_019905013.1">
    <property type="protein sequence ID" value="XP_019760572.1"/>
    <property type="gene ID" value="LOC109537993"/>
</dbReference>
<dbReference type="KEGG" id="dpa:109537993"/>
<dbReference type="InterPro" id="IPR029030">
    <property type="entry name" value="Caspase-like_dom_sf"/>
</dbReference>
<evidence type="ECO:0000313" key="10">
    <source>
        <dbReference type="Proteomes" id="UP000030742"/>
    </source>
</evidence>
<accession>N6UDV0</accession>
<dbReference type="PROSITE" id="PS50208">
    <property type="entry name" value="CASPASE_P20"/>
    <property type="match status" value="1"/>
</dbReference>
<dbReference type="InterPro" id="IPR002138">
    <property type="entry name" value="Pept_C14_p10"/>
</dbReference>
<dbReference type="OMA" id="QFTLENC"/>
<dbReference type="STRING" id="77166.N6UDV0"/>
<evidence type="ECO:0000313" key="8">
    <source>
        <dbReference type="EnsemblMetazoa" id="XP_019760572.1"/>
    </source>
</evidence>
<dbReference type="Gene3D" id="3.40.50.1460">
    <property type="match status" value="1"/>
</dbReference>
<dbReference type="PANTHER" id="PTHR22576">
    <property type="entry name" value="MUCOSA ASSOCIATED LYMPHOID TISSUE LYMPHOMA TRANSLOCATION PROTEIN 1/PARACASPASE"/>
    <property type="match status" value="1"/>
</dbReference>
<feature type="domain" description="Caspase family p10" evidence="4">
    <location>
        <begin position="322"/>
        <end position="399"/>
    </location>
</feature>